<feature type="domain" description="PRC-barrel" evidence="1">
    <location>
        <begin position="2"/>
        <end position="46"/>
    </location>
</feature>
<sequence>MSADDETVGHVNDIIISEDGVLMGYIINVGGFIGIDTTQVYVPIDQTRLRIDGSSVEMFLDLSAAELSIVTESR</sequence>
<comment type="caution">
    <text evidence="2">The sequence shown here is derived from an EMBL/GenBank/DDBJ whole genome shotgun (WGS) entry which is preliminary data.</text>
</comment>
<dbReference type="InterPro" id="IPR011033">
    <property type="entry name" value="PRC_barrel-like_sf"/>
</dbReference>
<protein>
    <submittedName>
        <fullName evidence="2">PRC-barrel domain protein</fullName>
    </submittedName>
</protein>
<dbReference type="Proteomes" id="UP000295696">
    <property type="component" value="Unassembled WGS sequence"/>
</dbReference>
<name>A0A4R3IVV3_9RHOB</name>
<reference evidence="2 3" key="1">
    <citation type="submission" date="2019-03" db="EMBL/GenBank/DDBJ databases">
        <title>Genomic Encyclopedia of Type Strains, Phase IV (KMG-IV): sequencing the most valuable type-strain genomes for metagenomic binning, comparative biology and taxonomic classification.</title>
        <authorList>
            <person name="Goeker M."/>
        </authorList>
    </citation>
    <scope>NUCLEOTIDE SEQUENCE [LARGE SCALE GENOMIC DNA]</scope>
    <source>
        <strain evidence="2 3">DSM 104836</strain>
    </source>
</reference>
<dbReference type="SUPFAM" id="SSF50346">
    <property type="entry name" value="PRC-barrel domain"/>
    <property type="match status" value="1"/>
</dbReference>
<accession>A0A4R3IVV3</accession>
<evidence type="ECO:0000313" key="2">
    <source>
        <dbReference type="EMBL" id="TCS54487.1"/>
    </source>
</evidence>
<dbReference type="EMBL" id="SLZU01000033">
    <property type="protein sequence ID" value="TCS54487.1"/>
    <property type="molecule type" value="Genomic_DNA"/>
</dbReference>
<evidence type="ECO:0000313" key="3">
    <source>
        <dbReference type="Proteomes" id="UP000295696"/>
    </source>
</evidence>
<keyword evidence="3" id="KW-1185">Reference proteome</keyword>
<dbReference type="Pfam" id="PF05239">
    <property type="entry name" value="PRC"/>
    <property type="match status" value="1"/>
</dbReference>
<proteinExistence type="predicted"/>
<dbReference type="InterPro" id="IPR027275">
    <property type="entry name" value="PRC-brl_dom"/>
</dbReference>
<dbReference type="AlphaFoldDB" id="A0A4R3IVV3"/>
<evidence type="ECO:0000259" key="1">
    <source>
        <dbReference type="Pfam" id="PF05239"/>
    </source>
</evidence>
<dbReference type="Gene3D" id="2.30.30.240">
    <property type="entry name" value="PRC-barrel domain"/>
    <property type="match status" value="1"/>
</dbReference>
<gene>
    <name evidence="2" type="ORF">EDD52_13326</name>
</gene>
<organism evidence="2 3">
    <name type="scientific">Primorskyibacter sedentarius</name>
    <dbReference type="NCBI Taxonomy" id="745311"/>
    <lineage>
        <taxon>Bacteria</taxon>
        <taxon>Pseudomonadati</taxon>
        <taxon>Pseudomonadota</taxon>
        <taxon>Alphaproteobacteria</taxon>
        <taxon>Rhodobacterales</taxon>
        <taxon>Roseobacteraceae</taxon>
        <taxon>Primorskyibacter</taxon>
    </lineage>
</organism>